<feature type="domain" description="PilZ" evidence="1">
    <location>
        <begin position="103"/>
        <end position="214"/>
    </location>
</feature>
<dbReference type="EMBL" id="OY569118">
    <property type="protein sequence ID" value="CAJ1002876.1"/>
    <property type="molecule type" value="Genomic_DNA"/>
</dbReference>
<gene>
    <name evidence="3" type="ORF">BSPP4475_11165</name>
</gene>
<accession>A0AA48M7V3</accession>
<dbReference type="Proteomes" id="UP001189619">
    <property type="component" value="Chromosome"/>
</dbReference>
<dbReference type="InterPro" id="IPR009875">
    <property type="entry name" value="PilZ_domain"/>
</dbReference>
<dbReference type="InterPro" id="IPR009926">
    <property type="entry name" value="T3SS_YcgR_PilZN"/>
</dbReference>
<proteinExistence type="predicted"/>
<dbReference type="GO" id="GO:0035438">
    <property type="term" value="F:cyclic-di-GMP binding"/>
    <property type="evidence" value="ECO:0007669"/>
    <property type="project" value="InterPro"/>
</dbReference>
<name>A0AA48M7V3_9BACL</name>
<evidence type="ECO:0000313" key="4">
    <source>
        <dbReference type="Proteomes" id="UP001189619"/>
    </source>
</evidence>
<protein>
    <submittedName>
        <fullName evidence="3">Glycosyltransferase</fullName>
    </submittedName>
</protein>
<dbReference type="Pfam" id="PF07238">
    <property type="entry name" value="PilZ"/>
    <property type="match status" value="1"/>
</dbReference>
<dbReference type="AlphaFoldDB" id="A0AA48M7V3"/>
<dbReference type="RefSeq" id="WP_304414365.1">
    <property type="nucleotide sequence ID" value="NZ_OY569118.1"/>
</dbReference>
<dbReference type="Gene3D" id="2.40.10.220">
    <property type="entry name" value="predicted glycosyltransferase like domains"/>
    <property type="match status" value="1"/>
</dbReference>
<reference evidence="3" key="1">
    <citation type="submission" date="2023-07" db="EMBL/GenBank/DDBJ databases">
        <authorList>
            <person name="Ivanov I."/>
            <person name="Teneva D."/>
            <person name="Stoikov I."/>
        </authorList>
    </citation>
    <scope>NUCLEOTIDE SEQUENCE</scope>
    <source>
        <strain evidence="3">4475</strain>
    </source>
</reference>
<dbReference type="Pfam" id="PF12945">
    <property type="entry name" value="PilZNR"/>
    <property type="match status" value="1"/>
</dbReference>
<evidence type="ECO:0000259" key="1">
    <source>
        <dbReference type="Pfam" id="PF07238"/>
    </source>
</evidence>
<dbReference type="KEGG" id="bayd:BSPP4475_11165"/>
<keyword evidence="4" id="KW-1185">Reference proteome</keyword>
<feature type="domain" description="Type III secretion system flagellar brake protein YcgR PilZN" evidence="2">
    <location>
        <begin position="6"/>
        <end position="94"/>
    </location>
</feature>
<evidence type="ECO:0000313" key="3">
    <source>
        <dbReference type="EMBL" id="CAJ1002876.1"/>
    </source>
</evidence>
<sequence>MKLPRIGQTLRLSLVHASEERNGQTFKTRVADLTEEHIVIELPISEATGRTGPFPAGTECNVWYIGDDGSRYEFRTVINGRQSENIPVLLIRKPEKTAVKRTQRRSYLRINTAVEIAVKTTDPVRRYHFLTRTINLSGGGISFTCEASYQLQVKDRLQVWMALPGKNGQVQHAYGVVEIVRCNPAEEKGLHQWISGKFVQISEADRAKIVRACYERQLDWRKKGVLD</sequence>
<organism evidence="3 4">
    <name type="scientific">Brevibacillus aydinogluensis</name>
    <dbReference type="NCBI Taxonomy" id="927786"/>
    <lineage>
        <taxon>Bacteria</taxon>
        <taxon>Bacillati</taxon>
        <taxon>Bacillota</taxon>
        <taxon>Bacilli</taxon>
        <taxon>Bacillales</taxon>
        <taxon>Paenibacillaceae</taxon>
        <taxon>Brevibacillus</taxon>
    </lineage>
</organism>
<evidence type="ECO:0000259" key="2">
    <source>
        <dbReference type="Pfam" id="PF12945"/>
    </source>
</evidence>